<dbReference type="InterPro" id="IPR057326">
    <property type="entry name" value="KR_dom"/>
</dbReference>
<keyword evidence="7" id="KW-1185">Reference proteome</keyword>
<comment type="similarity">
    <text evidence="1 4">Belongs to the short-chain dehydrogenases/reductases (SDR) family.</text>
</comment>
<proteinExistence type="inferred from homology"/>
<dbReference type="AlphaFoldDB" id="A0A2S6MYH4"/>
<evidence type="ECO:0000256" key="3">
    <source>
        <dbReference type="ARBA" id="ARBA00023002"/>
    </source>
</evidence>
<gene>
    <name evidence="6" type="ORF">CCR94_20150</name>
</gene>
<dbReference type="PANTHER" id="PTHR43490:SF99">
    <property type="entry name" value="SHORT-CHAIN DEHYDROGENASE_REDUCTASE"/>
    <property type="match status" value="1"/>
</dbReference>
<dbReference type="InterPro" id="IPR002347">
    <property type="entry name" value="SDR_fam"/>
</dbReference>
<dbReference type="Gene3D" id="3.40.50.720">
    <property type="entry name" value="NAD(P)-binding Rossmann-like Domain"/>
    <property type="match status" value="1"/>
</dbReference>
<dbReference type="SUPFAM" id="SSF51735">
    <property type="entry name" value="NAD(P)-binding Rossmann-fold domains"/>
    <property type="match status" value="1"/>
</dbReference>
<name>A0A2S6MYH4_9HYPH</name>
<dbReference type="GO" id="GO:0016616">
    <property type="term" value="F:oxidoreductase activity, acting on the CH-OH group of donors, NAD or NADP as acceptor"/>
    <property type="evidence" value="ECO:0007669"/>
    <property type="project" value="InterPro"/>
</dbReference>
<dbReference type="OrthoDB" id="9785826at2"/>
<comment type="caution">
    <text evidence="6">The sequence shown here is derived from an EMBL/GenBank/DDBJ whole genome shotgun (WGS) entry which is preliminary data.</text>
</comment>
<evidence type="ECO:0000256" key="1">
    <source>
        <dbReference type="ARBA" id="ARBA00006484"/>
    </source>
</evidence>
<sequence length="244" mass="25418">MAQFAGKTALVTGANKGIGLEIARQLGKAGLNVIVAARDVERGAIATRVLQDEAITARFLRIDLTDPTSAAAAAADIRDREGALTILVNNAGITDPRDGPPSSASLDAVRRIVDTNFFGTLAVTQAMLPLLKTSAPARIVNLSSGLGSLALHGDPDWAYAPYKLIGYCASKAAVNMLTVQLAAELRDTGIKVNSADPGFTATDLNGHRGRQTIPEGAAEAVRLALLDDDGPTGGFFATEGREPW</sequence>
<evidence type="ECO:0000256" key="4">
    <source>
        <dbReference type="RuleBase" id="RU000363"/>
    </source>
</evidence>
<dbReference type="PROSITE" id="PS00061">
    <property type="entry name" value="ADH_SHORT"/>
    <property type="match status" value="1"/>
</dbReference>
<dbReference type="CDD" id="cd05324">
    <property type="entry name" value="carb_red_PTCR-like_SDR_c"/>
    <property type="match status" value="1"/>
</dbReference>
<protein>
    <submittedName>
        <fullName evidence="6">Short-chain dehydrogenase</fullName>
    </submittedName>
</protein>
<evidence type="ECO:0000259" key="5">
    <source>
        <dbReference type="SMART" id="SM00822"/>
    </source>
</evidence>
<keyword evidence="2" id="KW-0521">NADP</keyword>
<dbReference type="PRINTS" id="PR00081">
    <property type="entry name" value="GDHRDH"/>
</dbReference>
<evidence type="ECO:0000313" key="6">
    <source>
        <dbReference type="EMBL" id="PPQ27425.1"/>
    </source>
</evidence>
<organism evidence="6 7">
    <name type="scientific">Rhodoblastus sphagnicola</name>
    <dbReference type="NCBI Taxonomy" id="333368"/>
    <lineage>
        <taxon>Bacteria</taxon>
        <taxon>Pseudomonadati</taxon>
        <taxon>Pseudomonadota</taxon>
        <taxon>Alphaproteobacteria</taxon>
        <taxon>Hyphomicrobiales</taxon>
        <taxon>Rhodoblastaceae</taxon>
        <taxon>Rhodoblastus</taxon>
    </lineage>
</organism>
<dbReference type="InterPro" id="IPR045313">
    <property type="entry name" value="CBR1-like"/>
</dbReference>
<accession>A0A2S6MYH4</accession>
<dbReference type="InterPro" id="IPR020904">
    <property type="entry name" value="Sc_DH/Rdtase_CS"/>
</dbReference>
<dbReference type="Pfam" id="PF00106">
    <property type="entry name" value="adh_short"/>
    <property type="match status" value="1"/>
</dbReference>
<feature type="domain" description="Ketoreductase" evidence="5">
    <location>
        <begin position="7"/>
        <end position="188"/>
    </location>
</feature>
<dbReference type="InterPro" id="IPR036291">
    <property type="entry name" value="NAD(P)-bd_dom_sf"/>
</dbReference>
<dbReference type="PANTHER" id="PTHR43490">
    <property type="entry name" value="(+)-NEOMENTHOL DEHYDROGENASE"/>
    <property type="match status" value="1"/>
</dbReference>
<keyword evidence="3" id="KW-0560">Oxidoreductase</keyword>
<evidence type="ECO:0000256" key="2">
    <source>
        <dbReference type="ARBA" id="ARBA00022857"/>
    </source>
</evidence>
<dbReference type="PRINTS" id="PR00080">
    <property type="entry name" value="SDRFAMILY"/>
</dbReference>
<dbReference type="RefSeq" id="WP_104509630.1">
    <property type="nucleotide sequence ID" value="NZ_JACIGC010000038.1"/>
</dbReference>
<reference evidence="6 7" key="1">
    <citation type="journal article" date="2018" name="Arch. Microbiol.">
        <title>New insights into the metabolic potential of the phototrophic purple bacterium Rhodopila globiformis DSM 161(T) from its draft genome sequence and evidence for a vanadium-dependent nitrogenase.</title>
        <authorList>
            <person name="Imhoff J.F."/>
            <person name="Rahn T."/>
            <person name="Kunzel S."/>
            <person name="Neulinger S.C."/>
        </authorList>
    </citation>
    <scope>NUCLEOTIDE SEQUENCE [LARGE SCALE GENOMIC DNA]</scope>
    <source>
        <strain evidence="6 7">DSM 16996</strain>
    </source>
</reference>
<dbReference type="EMBL" id="NHSJ01000124">
    <property type="protein sequence ID" value="PPQ27425.1"/>
    <property type="molecule type" value="Genomic_DNA"/>
</dbReference>
<dbReference type="Proteomes" id="UP000239089">
    <property type="component" value="Unassembled WGS sequence"/>
</dbReference>
<evidence type="ECO:0000313" key="7">
    <source>
        <dbReference type="Proteomes" id="UP000239089"/>
    </source>
</evidence>
<dbReference type="SMART" id="SM00822">
    <property type="entry name" value="PKS_KR"/>
    <property type="match status" value="1"/>
</dbReference>